<dbReference type="EMBL" id="QBMN01000075">
    <property type="protein sequence ID" value="PZO40334.1"/>
    <property type="molecule type" value="Genomic_DNA"/>
</dbReference>
<keyword evidence="11 19" id="KW-0460">Magnesium</keyword>
<sequence>MRRGEPLTPLPPAQPNQITPRPGWVARLGGAILFYTKLPLPPGWRPRFEGIAPLAPVVGLGLGVGLVGVDLALERLGTPPLIRSALVIGLVVWLTGGLHLDGAMDTADGLAVMDPQRRLAAMADSHSGAFGVMAAIAILGLKTLALAELGSGRGWVLVAAMVWGRWGQVVAIARYPYLRAEGKGALHREHRRSPQDWLLGLGLALALHGLWVWRSPHQLALVGITLLGGLGFSLALGAWLNRRLGGHTGDTYGATVEWTETLLLCLATLA</sequence>
<dbReference type="Proteomes" id="UP000249081">
    <property type="component" value="Unassembled WGS sequence"/>
</dbReference>
<evidence type="ECO:0000256" key="17">
    <source>
        <dbReference type="ARBA" id="ARBA00048623"/>
    </source>
</evidence>
<protein>
    <recommendedName>
        <fullName evidence="6 19">Adenosylcobinamide-GDP ribazoletransferase</fullName>
        <ecNumber evidence="5 19">2.7.8.26</ecNumber>
    </recommendedName>
    <alternativeName>
        <fullName evidence="16 19">Cobalamin synthase</fullName>
    </alternativeName>
    <alternativeName>
        <fullName evidence="15 19">Cobalamin-5'-phosphate synthase</fullName>
    </alternativeName>
</protein>
<evidence type="ECO:0000256" key="1">
    <source>
        <dbReference type="ARBA" id="ARBA00001946"/>
    </source>
</evidence>
<evidence type="ECO:0000256" key="11">
    <source>
        <dbReference type="ARBA" id="ARBA00022842"/>
    </source>
</evidence>
<evidence type="ECO:0000256" key="14">
    <source>
        <dbReference type="ARBA" id="ARBA00025228"/>
    </source>
</evidence>
<evidence type="ECO:0000256" key="12">
    <source>
        <dbReference type="ARBA" id="ARBA00022989"/>
    </source>
</evidence>
<dbReference type="Pfam" id="PF02654">
    <property type="entry name" value="CobS"/>
    <property type="match status" value="1"/>
</dbReference>
<dbReference type="GO" id="GO:0051073">
    <property type="term" value="F:adenosylcobinamide-GDP ribazoletransferase activity"/>
    <property type="evidence" value="ECO:0007669"/>
    <property type="project" value="UniProtKB-UniRule"/>
</dbReference>
<evidence type="ECO:0000256" key="4">
    <source>
        <dbReference type="ARBA" id="ARBA00010561"/>
    </source>
</evidence>
<evidence type="ECO:0000256" key="10">
    <source>
        <dbReference type="ARBA" id="ARBA00022692"/>
    </source>
</evidence>
<evidence type="ECO:0000256" key="15">
    <source>
        <dbReference type="ARBA" id="ARBA00032605"/>
    </source>
</evidence>
<feature type="transmembrane region" description="Helical" evidence="19">
    <location>
        <begin position="219"/>
        <end position="240"/>
    </location>
</feature>
<dbReference type="GO" id="GO:0005886">
    <property type="term" value="C:plasma membrane"/>
    <property type="evidence" value="ECO:0007669"/>
    <property type="project" value="UniProtKB-SubCell"/>
</dbReference>
<comment type="caution">
    <text evidence="20">The sequence shown here is derived from an EMBL/GenBank/DDBJ whole genome shotgun (WGS) entry which is preliminary data.</text>
</comment>
<organism evidence="20 21">
    <name type="scientific">Shackletoniella antarctica</name>
    <dbReference type="NCBI Taxonomy" id="268115"/>
    <lineage>
        <taxon>Bacteria</taxon>
        <taxon>Bacillati</taxon>
        <taxon>Cyanobacteriota</taxon>
        <taxon>Cyanophyceae</taxon>
        <taxon>Oculatellales</taxon>
        <taxon>Oculatellaceae</taxon>
        <taxon>Shackletoniella</taxon>
    </lineage>
</organism>
<dbReference type="GO" id="GO:0008818">
    <property type="term" value="F:cobalamin 5'-phosphate synthase activity"/>
    <property type="evidence" value="ECO:0007669"/>
    <property type="project" value="UniProtKB-UniRule"/>
</dbReference>
<keyword evidence="9 19" id="KW-0808">Transferase</keyword>
<dbReference type="PANTHER" id="PTHR34148:SF1">
    <property type="entry name" value="ADENOSYLCOBINAMIDE-GDP RIBAZOLETRANSFERASE"/>
    <property type="match status" value="1"/>
</dbReference>
<feature type="transmembrane region" description="Helical" evidence="19">
    <location>
        <begin position="81"/>
        <end position="100"/>
    </location>
</feature>
<evidence type="ECO:0000256" key="16">
    <source>
        <dbReference type="ARBA" id="ARBA00032853"/>
    </source>
</evidence>
<evidence type="ECO:0000313" key="21">
    <source>
        <dbReference type="Proteomes" id="UP000249081"/>
    </source>
</evidence>
<dbReference type="GO" id="GO:0009236">
    <property type="term" value="P:cobalamin biosynthetic process"/>
    <property type="evidence" value="ECO:0007669"/>
    <property type="project" value="UniProtKB-UniRule"/>
</dbReference>
<comment type="catalytic activity">
    <reaction evidence="17 19">
        <text>alpha-ribazole + adenosylcob(III)inamide-GDP = adenosylcob(III)alamin + GMP + H(+)</text>
        <dbReference type="Rhea" id="RHEA:16049"/>
        <dbReference type="ChEBI" id="CHEBI:10329"/>
        <dbReference type="ChEBI" id="CHEBI:15378"/>
        <dbReference type="ChEBI" id="CHEBI:18408"/>
        <dbReference type="ChEBI" id="CHEBI:58115"/>
        <dbReference type="ChEBI" id="CHEBI:60487"/>
        <dbReference type="EC" id="2.7.8.26"/>
    </reaction>
</comment>
<evidence type="ECO:0000256" key="9">
    <source>
        <dbReference type="ARBA" id="ARBA00022679"/>
    </source>
</evidence>
<evidence type="ECO:0000256" key="19">
    <source>
        <dbReference type="HAMAP-Rule" id="MF_00719"/>
    </source>
</evidence>
<evidence type="ECO:0000313" key="20">
    <source>
        <dbReference type="EMBL" id="PZO40334.1"/>
    </source>
</evidence>
<dbReference type="HAMAP" id="MF_00719">
    <property type="entry name" value="CobS"/>
    <property type="match status" value="1"/>
</dbReference>
<dbReference type="UniPathway" id="UPA00148">
    <property type="reaction ID" value="UER00238"/>
</dbReference>
<gene>
    <name evidence="19" type="primary">cobS</name>
    <name evidence="20" type="ORF">DCF17_11990</name>
</gene>
<comment type="function">
    <text evidence="14 19">Joins adenosylcobinamide-GDP and alpha-ribazole to generate adenosylcobalamin (Ado-cobalamin). Also synthesizes adenosylcobalamin 5'-phosphate from adenosylcobinamide-GDP and alpha-ribazole 5'-phosphate.</text>
</comment>
<comment type="pathway">
    <text evidence="3 19">Cofactor biosynthesis; adenosylcobalamin biosynthesis; adenosylcobalamin from cob(II)yrinate a,c-diamide: step 7/7.</text>
</comment>
<evidence type="ECO:0000256" key="5">
    <source>
        <dbReference type="ARBA" id="ARBA00013200"/>
    </source>
</evidence>
<keyword evidence="12 19" id="KW-1133">Transmembrane helix</keyword>
<comment type="catalytic activity">
    <reaction evidence="18 19">
        <text>alpha-ribazole 5'-phosphate + adenosylcob(III)inamide-GDP = adenosylcob(III)alamin 5'-phosphate + GMP + H(+)</text>
        <dbReference type="Rhea" id="RHEA:23560"/>
        <dbReference type="ChEBI" id="CHEBI:15378"/>
        <dbReference type="ChEBI" id="CHEBI:57918"/>
        <dbReference type="ChEBI" id="CHEBI:58115"/>
        <dbReference type="ChEBI" id="CHEBI:60487"/>
        <dbReference type="ChEBI" id="CHEBI:60493"/>
        <dbReference type="EC" id="2.7.8.26"/>
    </reaction>
</comment>
<evidence type="ECO:0000256" key="8">
    <source>
        <dbReference type="ARBA" id="ARBA00022573"/>
    </source>
</evidence>
<evidence type="ECO:0000256" key="13">
    <source>
        <dbReference type="ARBA" id="ARBA00023136"/>
    </source>
</evidence>
<dbReference type="EC" id="2.7.8.26" evidence="5 19"/>
<evidence type="ECO:0000256" key="2">
    <source>
        <dbReference type="ARBA" id="ARBA00004651"/>
    </source>
</evidence>
<dbReference type="PANTHER" id="PTHR34148">
    <property type="entry name" value="ADENOSYLCOBINAMIDE-GDP RIBAZOLETRANSFERASE"/>
    <property type="match status" value="1"/>
</dbReference>
<keyword evidence="13 19" id="KW-0472">Membrane</keyword>
<keyword evidence="8 19" id="KW-0169">Cobalamin biosynthesis</keyword>
<dbReference type="AlphaFoldDB" id="A0A2W4W599"/>
<reference evidence="20 21" key="2">
    <citation type="submission" date="2018-06" db="EMBL/GenBank/DDBJ databases">
        <title>Metagenomic assembly of (sub)arctic Cyanobacteria and their associated microbiome from non-axenic cultures.</title>
        <authorList>
            <person name="Baurain D."/>
        </authorList>
    </citation>
    <scope>NUCLEOTIDE SEQUENCE [LARGE SCALE GENOMIC DNA]</scope>
    <source>
        <strain evidence="20">ULC041bin1</strain>
    </source>
</reference>
<name>A0A2W4W599_9CYAN</name>
<comment type="cofactor">
    <cofactor evidence="1 19">
        <name>Mg(2+)</name>
        <dbReference type="ChEBI" id="CHEBI:18420"/>
    </cofactor>
</comment>
<comment type="similarity">
    <text evidence="4 19">Belongs to the CobS family.</text>
</comment>
<accession>A0A2W4W599</accession>
<keyword evidence="10 19" id="KW-0812">Transmembrane</keyword>
<evidence type="ECO:0000256" key="3">
    <source>
        <dbReference type="ARBA" id="ARBA00004663"/>
    </source>
</evidence>
<proteinExistence type="inferred from homology"/>
<reference evidence="21" key="1">
    <citation type="submission" date="2018-04" db="EMBL/GenBank/DDBJ databases">
        <authorList>
            <person name="Cornet L."/>
        </authorList>
    </citation>
    <scope>NUCLEOTIDE SEQUENCE [LARGE SCALE GENOMIC DNA]</scope>
</reference>
<evidence type="ECO:0000256" key="7">
    <source>
        <dbReference type="ARBA" id="ARBA00022475"/>
    </source>
</evidence>
<evidence type="ECO:0000256" key="18">
    <source>
        <dbReference type="ARBA" id="ARBA00049504"/>
    </source>
</evidence>
<feature type="transmembrane region" description="Helical" evidence="19">
    <location>
        <begin position="51"/>
        <end position="69"/>
    </location>
</feature>
<keyword evidence="7 19" id="KW-1003">Cell membrane</keyword>
<comment type="subcellular location">
    <subcellularLocation>
        <location evidence="2 19">Cell membrane</location>
        <topology evidence="2 19">Multi-pass membrane protein</topology>
    </subcellularLocation>
</comment>
<feature type="transmembrane region" description="Helical" evidence="19">
    <location>
        <begin position="196"/>
        <end position="213"/>
    </location>
</feature>
<feature type="transmembrane region" description="Helical" evidence="19">
    <location>
        <begin position="121"/>
        <end position="141"/>
    </location>
</feature>
<dbReference type="NCBIfam" id="TIGR00317">
    <property type="entry name" value="cobS"/>
    <property type="match status" value="1"/>
</dbReference>
<dbReference type="InterPro" id="IPR003805">
    <property type="entry name" value="CobS"/>
</dbReference>
<evidence type="ECO:0000256" key="6">
    <source>
        <dbReference type="ARBA" id="ARBA00015850"/>
    </source>
</evidence>